<dbReference type="Gene3D" id="2.30.40.10">
    <property type="entry name" value="Urease, subunit C, domain 1"/>
    <property type="match status" value="1"/>
</dbReference>
<dbReference type="PANTHER" id="PTHR22642:SF2">
    <property type="entry name" value="PROTEIN LONG AFTER FAR-RED 3"/>
    <property type="match status" value="1"/>
</dbReference>
<dbReference type="Gene3D" id="3.10.310.70">
    <property type="match status" value="1"/>
</dbReference>
<dbReference type="Proteomes" id="UP000245370">
    <property type="component" value="Unassembled WGS sequence"/>
</dbReference>
<evidence type="ECO:0000313" key="3">
    <source>
        <dbReference type="Proteomes" id="UP000245370"/>
    </source>
</evidence>
<dbReference type="PROSITE" id="PS51257">
    <property type="entry name" value="PROKAR_LIPOPROTEIN"/>
    <property type="match status" value="1"/>
</dbReference>
<dbReference type="InterPro" id="IPR011059">
    <property type="entry name" value="Metal-dep_hydrolase_composite"/>
</dbReference>
<accession>A0A2U2XG95</accession>
<comment type="caution">
    <text evidence="2">The sequence shown here is derived from an EMBL/GenBank/DDBJ whole genome shotgun (WGS) entry which is preliminary data.</text>
</comment>
<dbReference type="SUPFAM" id="SSF51338">
    <property type="entry name" value="Composite domain of metallo-dependent hydrolases"/>
    <property type="match status" value="1"/>
</dbReference>
<dbReference type="SUPFAM" id="SSF51556">
    <property type="entry name" value="Metallo-dependent hydrolases"/>
    <property type="match status" value="1"/>
</dbReference>
<proteinExistence type="predicted"/>
<dbReference type="Pfam" id="PF07969">
    <property type="entry name" value="Amidohydro_3"/>
    <property type="match status" value="1"/>
</dbReference>
<dbReference type="InterPro" id="IPR033932">
    <property type="entry name" value="YtcJ-like"/>
</dbReference>
<organism evidence="2 3">
    <name type="scientific">Brumimicrobium oceani</name>
    <dbReference type="NCBI Taxonomy" id="2100725"/>
    <lineage>
        <taxon>Bacteria</taxon>
        <taxon>Pseudomonadati</taxon>
        <taxon>Bacteroidota</taxon>
        <taxon>Flavobacteriia</taxon>
        <taxon>Flavobacteriales</taxon>
        <taxon>Crocinitomicaceae</taxon>
        <taxon>Brumimicrobium</taxon>
    </lineage>
</organism>
<dbReference type="OrthoDB" id="9767366at2"/>
<evidence type="ECO:0000313" key="2">
    <source>
        <dbReference type="EMBL" id="PWH86816.1"/>
    </source>
</evidence>
<dbReference type="RefSeq" id="WP_109357896.1">
    <property type="nucleotide sequence ID" value="NZ_QFRJ01000001.1"/>
</dbReference>
<gene>
    <name evidence="2" type="ORF">DIT68_00710</name>
</gene>
<dbReference type="InterPro" id="IPR013108">
    <property type="entry name" value="Amidohydro_3"/>
</dbReference>
<dbReference type="Gene3D" id="3.20.20.140">
    <property type="entry name" value="Metal-dependent hydrolases"/>
    <property type="match status" value="1"/>
</dbReference>
<keyword evidence="3" id="KW-1185">Reference proteome</keyword>
<dbReference type="PANTHER" id="PTHR22642">
    <property type="entry name" value="IMIDAZOLONEPROPIONASE"/>
    <property type="match status" value="1"/>
</dbReference>
<evidence type="ECO:0000259" key="1">
    <source>
        <dbReference type="Pfam" id="PF07969"/>
    </source>
</evidence>
<keyword evidence="2" id="KW-0378">Hydrolase</keyword>
<dbReference type="GO" id="GO:0016810">
    <property type="term" value="F:hydrolase activity, acting on carbon-nitrogen (but not peptide) bonds"/>
    <property type="evidence" value="ECO:0007669"/>
    <property type="project" value="InterPro"/>
</dbReference>
<dbReference type="CDD" id="cd01300">
    <property type="entry name" value="YtcJ_like"/>
    <property type="match status" value="1"/>
</dbReference>
<dbReference type="EMBL" id="QFRJ01000001">
    <property type="protein sequence ID" value="PWH86816.1"/>
    <property type="molecule type" value="Genomic_DNA"/>
</dbReference>
<reference evidence="2 3" key="1">
    <citation type="submission" date="2018-05" db="EMBL/GenBank/DDBJ databases">
        <title>Brumimicrobium oceani sp. nov., isolated from coastal sediment.</title>
        <authorList>
            <person name="Kou Y."/>
        </authorList>
    </citation>
    <scope>NUCLEOTIDE SEQUENCE [LARGE SCALE GENOMIC DNA]</scope>
    <source>
        <strain evidence="2 3">C305</strain>
    </source>
</reference>
<reference evidence="2 3" key="2">
    <citation type="submission" date="2018-05" db="EMBL/GenBank/DDBJ databases">
        <authorList>
            <person name="Lanie J.A."/>
            <person name="Ng W.-L."/>
            <person name="Kazmierczak K.M."/>
            <person name="Andrzejewski T.M."/>
            <person name="Davidsen T.M."/>
            <person name="Wayne K.J."/>
            <person name="Tettelin H."/>
            <person name="Glass J.I."/>
            <person name="Rusch D."/>
            <person name="Podicherti R."/>
            <person name="Tsui H.-C.T."/>
            <person name="Winkler M.E."/>
        </authorList>
    </citation>
    <scope>NUCLEOTIDE SEQUENCE [LARGE SCALE GENOMIC DNA]</scope>
    <source>
        <strain evidence="2 3">C305</strain>
    </source>
</reference>
<dbReference type="InterPro" id="IPR032466">
    <property type="entry name" value="Metal_Hydrolase"/>
</dbReference>
<name>A0A2U2XG95_9FLAO</name>
<sequence>MKYFALFILLFVVSSCYKGKTVDLIIHNAKVHVMNDKLEIAEALAIKDGEIVEVGPERQILNKYTAETIINAQSKDVFPGFHDAHGHIISLAKQRLNADLTATRSYYEMIAKLEKHKAKSPQKILFGRGWDQSLWNEKELPTNDLLNESFPNIPVALTRIDGHAMLVNNAMLEYAGITENTVVNGGVIKIENGEMTGILLDHALDLIHARIPEPEKEDLKKAILEIQDELLANGITHVHEAGLHKKDLDLFIELAEEKALQIYVYAMLFPTEENIAFAKENGHYKNNKLSIRSFKVLADGALGSHGACMIEPYADDTTTSGILLKSPQEIQSAFKIAKSLKYQVNSHCIGDSANRLVLKTIDTLMRDEQDHRWRIEHAQVIHPDDFELFASANVLPSVQPTHATSDQRWAEHHIGTERLNNGAYAYKSLQKKTGMILFGTDFPIEHYDPFATIHAAVQRKNINNEPIQGFLKKEAVDLPTTLKAMTLWAAYGCFGEADFGTIEKGKTANISVFDQTVSSSSSFLPNYSWVTIVDGEIVFDMR</sequence>
<feature type="domain" description="Amidohydrolase 3" evidence="1">
    <location>
        <begin position="69"/>
        <end position="539"/>
    </location>
</feature>
<protein>
    <submittedName>
        <fullName evidence="2">Amidohydrolase</fullName>
    </submittedName>
</protein>
<dbReference type="AlphaFoldDB" id="A0A2U2XG95"/>